<name>A0A3M6TV81_POCDA</name>
<feature type="compositionally biased region" description="Low complexity" evidence="1">
    <location>
        <begin position="286"/>
        <end position="299"/>
    </location>
</feature>
<feature type="compositionally biased region" description="Polar residues" evidence="1">
    <location>
        <begin position="259"/>
        <end position="280"/>
    </location>
</feature>
<dbReference type="InterPro" id="IPR015940">
    <property type="entry name" value="UBA"/>
</dbReference>
<dbReference type="PROSITE" id="PS50053">
    <property type="entry name" value="UBIQUITIN_2"/>
    <property type="match status" value="1"/>
</dbReference>
<feature type="region of interest" description="Disordered" evidence="1">
    <location>
        <begin position="254"/>
        <end position="300"/>
    </location>
</feature>
<dbReference type="SMART" id="SM00165">
    <property type="entry name" value="UBA"/>
    <property type="match status" value="1"/>
</dbReference>
<evidence type="ECO:0000256" key="1">
    <source>
        <dbReference type="SAM" id="MobiDB-lite"/>
    </source>
</evidence>
<dbReference type="EMBL" id="RCHS01002836">
    <property type="protein sequence ID" value="RMX45323.1"/>
    <property type="molecule type" value="Genomic_DNA"/>
</dbReference>
<feature type="region of interest" description="Disordered" evidence="1">
    <location>
        <begin position="185"/>
        <end position="205"/>
    </location>
</feature>
<evidence type="ECO:0000313" key="4">
    <source>
        <dbReference type="EMBL" id="RMX45323.1"/>
    </source>
</evidence>
<dbReference type="Gene3D" id="3.10.20.90">
    <property type="entry name" value="Phosphatidylinositol 3-kinase Catalytic Subunit, Chain A, domain 1"/>
    <property type="match status" value="1"/>
</dbReference>
<dbReference type="InterPro" id="IPR019956">
    <property type="entry name" value="Ubiquitin_dom"/>
</dbReference>
<dbReference type="CDD" id="cd14326">
    <property type="entry name" value="UBA_UBL7"/>
    <property type="match status" value="1"/>
</dbReference>
<evidence type="ECO:0000259" key="2">
    <source>
        <dbReference type="PROSITE" id="PS50030"/>
    </source>
</evidence>
<dbReference type="STRING" id="46731.A0A3M6TV81"/>
<dbReference type="SMART" id="SM00213">
    <property type="entry name" value="UBQ"/>
    <property type="match status" value="1"/>
</dbReference>
<feature type="domain" description="UBA" evidence="2">
    <location>
        <begin position="317"/>
        <end position="361"/>
    </location>
</feature>
<reference evidence="4 5" key="1">
    <citation type="journal article" date="2018" name="Sci. Rep.">
        <title>Comparative analysis of the Pocillopora damicornis genome highlights role of immune system in coral evolution.</title>
        <authorList>
            <person name="Cunning R."/>
            <person name="Bay R.A."/>
            <person name="Gillette P."/>
            <person name="Baker A.C."/>
            <person name="Traylor-Knowles N."/>
        </authorList>
    </citation>
    <scope>NUCLEOTIDE SEQUENCE [LARGE SCALE GENOMIC DNA]</scope>
    <source>
        <strain evidence="4">RSMAS</strain>
        <tissue evidence="4">Whole animal</tissue>
    </source>
</reference>
<dbReference type="SUPFAM" id="SSF46934">
    <property type="entry name" value="UBA-like"/>
    <property type="match status" value="1"/>
</dbReference>
<dbReference type="SUPFAM" id="SSF54236">
    <property type="entry name" value="Ubiquitin-like"/>
    <property type="match status" value="1"/>
</dbReference>
<comment type="caution">
    <text evidence="4">The sequence shown here is derived from an EMBL/GenBank/DDBJ whole genome shotgun (WGS) entry which is preliminary data.</text>
</comment>
<dbReference type="InterPro" id="IPR029071">
    <property type="entry name" value="Ubiquitin-like_domsf"/>
</dbReference>
<dbReference type="OMA" id="HAINLLM"/>
<evidence type="ECO:0000313" key="5">
    <source>
        <dbReference type="Proteomes" id="UP000275408"/>
    </source>
</evidence>
<evidence type="ECO:0008006" key="6">
    <source>
        <dbReference type="Google" id="ProtNLM"/>
    </source>
</evidence>
<gene>
    <name evidence="4" type="ORF">pdam_00000893</name>
</gene>
<organism evidence="4 5">
    <name type="scientific">Pocillopora damicornis</name>
    <name type="common">Cauliflower coral</name>
    <name type="synonym">Millepora damicornis</name>
    <dbReference type="NCBI Taxonomy" id="46731"/>
    <lineage>
        <taxon>Eukaryota</taxon>
        <taxon>Metazoa</taxon>
        <taxon>Cnidaria</taxon>
        <taxon>Anthozoa</taxon>
        <taxon>Hexacorallia</taxon>
        <taxon>Scleractinia</taxon>
        <taxon>Astrocoeniina</taxon>
        <taxon>Pocilloporidae</taxon>
        <taxon>Pocillopora</taxon>
    </lineage>
</organism>
<proteinExistence type="predicted"/>
<dbReference type="InterPro" id="IPR015496">
    <property type="entry name" value="Ubiquilin"/>
</dbReference>
<dbReference type="PANTHER" id="PTHR10677:SF25">
    <property type="entry name" value="UBIQUITIN-LIKE PROTEIN 7"/>
    <property type="match status" value="1"/>
</dbReference>
<sequence length="362" mass="38522">MPCVRIKEAYHNTKHIIDDIELSCKVEELKEKAAAKTNIPIDQQNFIFAGELLKDEKTLDSYGIKDGFTIYVMIKNPEPEPIELDSDDVPITEVIPVLEAAIKSPSYRNTVEKILTNPDMLEQLTVATPGLSSDHVAMTLLQDPELLEQLVQTANVETVMREHPSLVQAASYIAAAIAKEGGVGKHSTRSHMAGDTYDSDDELRGMDPGLVAQAELVAANEESIQALRSAAASRGASSSRQPVTSSLLSSALANAGISPGSSTRSEAGPSTSRGASTSAFSPVIPSTSRGTRASSSRPTITRDMVSEAVASVMNISQQSSQLQSQLQQLRDMGITDDALSIQALTATGGNVQAALDLIFEGL</sequence>
<dbReference type="InterPro" id="IPR047878">
    <property type="entry name" value="UBL7_UBA"/>
</dbReference>
<dbReference type="PANTHER" id="PTHR10677">
    <property type="entry name" value="UBIQUILIN"/>
    <property type="match status" value="1"/>
</dbReference>
<dbReference type="GO" id="GO:0006511">
    <property type="term" value="P:ubiquitin-dependent protein catabolic process"/>
    <property type="evidence" value="ECO:0007669"/>
    <property type="project" value="TreeGrafter"/>
</dbReference>
<evidence type="ECO:0000259" key="3">
    <source>
        <dbReference type="PROSITE" id="PS50053"/>
    </source>
</evidence>
<accession>A0A3M6TV81</accession>
<keyword evidence="5" id="KW-1185">Reference proteome</keyword>
<dbReference type="GO" id="GO:0005829">
    <property type="term" value="C:cytosol"/>
    <property type="evidence" value="ECO:0007669"/>
    <property type="project" value="TreeGrafter"/>
</dbReference>
<dbReference type="OrthoDB" id="10016665at2759"/>
<protein>
    <recommendedName>
        <fullName evidence="6">Ubiquitin-like protein 7</fullName>
    </recommendedName>
</protein>
<dbReference type="Proteomes" id="UP000275408">
    <property type="component" value="Unassembled WGS sequence"/>
</dbReference>
<dbReference type="Gene3D" id="1.10.8.10">
    <property type="entry name" value="DNA helicase RuvA subunit, C-terminal domain"/>
    <property type="match status" value="1"/>
</dbReference>
<dbReference type="GO" id="GO:0031593">
    <property type="term" value="F:polyubiquitin modification-dependent protein binding"/>
    <property type="evidence" value="ECO:0007669"/>
    <property type="project" value="TreeGrafter"/>
</dbReference>
<dbReference type="AlphaFoldDB" id="A0A3M6TV81"/>
<dbReference type="PROSITE" id="PS50030">
    <property type="entry name" value="UBA"/>
    <property type="match status" value="1"/>
</dbReference>
<dbReference type="InterPro" id="IPR000626">
    <property type="entry name" value="Ubiquitin-like_dom"/>
</dbReference>
<dbReference type="PRINTS" id="PR00348">
    <property type="entry name" value="UBIQUITIN"/>
</dbReference>
<dbReference type="Pfam" id="PF00627">
    <property type="entry name" value="UBA"/>
    <property type="match status" value="1"/>
</dbReference>
<dbReference type="InterPro" id="IPR009060">
    <property type="entry name" value="UBA-like_sf"/>
</dbReference>
<dbReference type="Pfam" id="PF00240">
    <property type="entry name" value="ubiquitin"/>
    <property type="match status" value="1"/>
</dbReference>
<feature type="domain" description="Ubiquitin-like" evidence="3">
    <location>
        <begin position="4"/>
        <end position="79"/>
    </location>
</feature>